<feature type="compositionally biased region" description="Acidic residues" evidence="1">
    <location>
        <begin position="155"/>
        <end position="166"/>
    </location>
</feature>
<dbReference type="SUPFAM" id="SSF81995">
    <property type="entry name" value="beta-sandwich domain of Sec23/24"/>
    <property type="match status" value="1"/>
</dbReference>
<dbReference type="EMBL" id="MCGO01000088">
    <property type="protein sequence ID" value="ORY29430.1"/>
    <property type="molecule type" value="Genomic_DNA"/>
</dbReference>
<dbReference type="PANTHER" id="PTHR33050:SF7">
    <property type="entry name" value="RIBONUCLEASE H"/>
    <property type="match status" value="1"/>
</dbReference>
<gene>
    <name evidence="3" type="ORF">BCR33DRAFT_745272</name>
</gene>
<dbReference type="InterPro" id="IPR043502">
    <property type="entry name" value="DNA/RNA_pol_sf"/>
</dbReference>
<comment type="caution">
    <text evidence="3">The sequence shown here is derived from an EMBL/GenBank/DDBJ whole genome shotgun (WGS) entry which is preliminary data.</text>
</comment>
<name>A0A1Y2B4F4_9FUNG</name>
<dbReference type="InterPro" id="IPR000477">
    <property type="entry name" value="RT_dom"/>
</dbReference>
<evidence type="ECO:0000313" key="4">
    <source>
        <dbReference type="Proteomes" id="UP000193642"/>
    </source>
</evidence>
<feature type="region of interest" description="Disordered" evidence="1">
    <location>
        <begin position="286"/>
        <end position="305"/>
    </location>
</feature>
<protein>
    <submittedName>
        <fullName evidence="3">DNA/RNA polymerase</fullName>
    </submittedName>
</protein>
<dbReference type="Pfam" id="PF00078">
    <property type="entry name" value="RVT_1"/>
    <property type="match status" value="1"/>
</dbReference>
<feature type="compositionally biased region" description="Pro residues" evidence="1">
    <location>
        <begin position="131"/>
        <end position="151"/>
    </location>
</feature>
<reference evidence="3 4" key="1">
    <citation type="submission" date="2016-07" db="EMBL/GenBank/DDBJ databases">
        <title>Pervasive Adenine N6-methylation of Active Genes in Fungi.</title>
        <authorList>
            <consortium name="DOE Joint Genome Institute"/>
            <person name="Mondo S.J."/>
            <person name="Dannebaum R.O."/>
            <person name="Kuo R.C."/>
            <person name="Labutti K."/>
            <person name="Haridas S."/>
            <person name="Kuo A."/>
            <person name="Salamov A."/>
            <person name="Ahrendt S.R."/>
            <person name="Lipzen A."/>
            <person name="Sullivan W."/>
            <person name="Andreopoulos W.B."/>
            <person name="Clum A."/>
            <person name="Lindquist E."/>
            <person name="Daum C."/>
            <person name="Ramamoorthy G.K."/>
            <person name="Gryganskyi A."/>
            <person name="Culley D."/>
            <person name="Magnuson J.K."/>
            <person name="James T.Y."/>
            <person name="O'Malley M.A."/>
            <person name="Stajich J.E."/>
            <person name="Spatafora J.W."/>
            <person name="Visel A."/>
            <person name="Grigoriev I.V."/>
        </authorList>
    </citation>
    <scope>NUCLEOTIDE SEQUENCE [LARGE SCALE GENOMIC DNA]</scope>
    <source>
        <strain evidence="3 4">JEL800</strain>
    </source>
</reference>
<dbReference type="InterPro" id="IPR052055">
    <property type="entry name" value="Hepadnavirus_pol/RT"/>
</dbReference>
<dbReference type="Proteomes" id="UP000193642">
    <property type="component" value="Unassembled WGS sequence"/>
</dbReference>
<keyword evidence="4" id="KW-1185">Reference proteome</keyword>
<feature type="domain" description="Reverse transcriptase" evidence="2">
    <location>
        <begin position="496"/>
        <end position="630"/>
    </location>
</feature>
<accession>A0A1Y2B4F4</accession>
<feature type="region of interest" description="Disordered" evidence="1">
    <location>
        <begin position="126"/>
        <end position="178"/>
    </location>
</feature>
<dbReference type="STRING" id="329046.A0A1Y2B4F4"/>
<dbReference type="AlphaFoldDB" id="A0A1Y2B4F4"/>
<dbReference type="OrthoDB" id="3255824at2759"/>
<dbReference type="PANTHER" id="PTHR33050">
    <property type="entry name" value="REVERSE TRANSCRIPTASE DOMAIN-CONTAINING PROTEIN"/>
    <property type="match status" value="1"/>
</dbReference>
<organism evidence="3 4">
    <name type="scientific">Rhizoclosmatium globosum</name>
    <dbReference type="NCBI Taxonomy" id="329046"/>
    <lineage>
        <taxon>Eukaryota</taxon>
        <taxon>Fungi</taxon>
        <taxon>Fungi incertae sedis</taxon>
        <taxon>Chytridiomycota</taxon>
        <taxon>Chytridiomycota incertae sedis</taxon>
        <taxon>Chytridiomycetes</taxon>
        <taxon>Chytridiales</taxon>
        <taxon>Chytriomycetaceae</taxon>
        <taxon>Rhizoclosmatium</taxon>
    </lineage>
</organism>
<evidence type="ECO:0000259" key="2">
    <source>
        <dbReference type="Pfam" id="PF00078"/>
    </source>
</evidence>
<dbReference type="SUPFAM" id="SSF56672">
    <property type="entry name" value="DNA/RNA polymerases"/>
    <property type="match status" value="1"/>
</dbReference>
<sequence>MPGQPAPAPAAAAPVISADNIHILGMEYKTLEDEMRGAVAIHMGLNPDADAATVAQAIIDHQINANPTWTASTNAYHLQIPLGDPPADPADLDDYRAIQALNADNIPPQPPQPQRPRICSAFAAQLAARQPQPPPQPQPPQQHPQPPPPQPVYEISDEEDSADEPEPPVKKRKNASDLKERLSMLDGSFRATMATGGFDSNASIAAALEAIVGTASTAGDYTAFSEMSVARKIANECSSYNLPVSETQRFILEHLGEEPTGNILPSALAKRIQNAAVTHNKLATDNKKSNKKLPGNVPNSGPTGCKHCKRTDRLISPNPTIYQRVFGDNKTSDTPVPPSPSLEEVLLGKTDGEPASLFLRSPDSFSAGSVDQHTLRAWKKVATFSPHEKEILKIIEFGADVEDYWASEAKPPPTVLKNHSNIPAHLLSFLDSELENDLRSGASIPWGPCHTTDPPHIVYPIGVEPEKPRRIADARFLNSFTHAPPHHPETLRQLTQWIKSHMSVLDIKSCYYHFRLTQSSWKYFGFQWKWRNQPWWFVSTVLVFGWNCSSYICFILTDAIVRYLRAYELPIMVFFDDFGVGEFGHNPDPIARVKNATYILLCLAQELGITFGRKSQIIPSSRPKYLGFILILQEKRLELPDDKRQRFLQLLKSFVSSDYVEFQTLEKFVGKCAHLSFAFQGVLCLNCYQEGQTIIITPALRAELEEWLCLDPASPDHWKGAEWLSPTHATLDLRPKLNTDANDHRHGSVLQVEGRTLVGGEEVPDSLLPSRGVSINVREIFALFAALCQHAHTLRNMWVDVWLDSKVAVDCLSHGSSTSPLLNSYLVLIWRLTRQINCKLIIHHLSSEENFAADGITREDSRNDYRLSPSAFNTVQSSFLRLVGTALTIDAMASSVNKKLPAFVSRYECPDSLGQNILSLKFPPEECLYFFPHSPCWLRWSNTYFTPKSNVPWWYQLFMIAGGCKSALQPHTSSSLERKENLKLFWATTLPKNPSPLFLMHMTCGVSS</sequence>
<proteinExistence type="predicted"/>
<evidence type="ECO:0000313" key="3">
    <source>
        <dbReference type="EMBL" id="ORY29430.1"/>
    </source>
</evidence>
<evidence type="ECO:0000256" key="1">
    <source>
        <dbReference type="SAM" id="MobiDB-lite"/>
    </source>
</evidence>